<evidence type="ECO:0000256" key="1">
    <source>
        <dbReference type="SAM" id="MobiDB-lite"/>
    </source>
</evidence>
<protein>
    <submittedName>
        <fullName evidence="2">Uncharacterized protein</fullName>
    </submittedName>
</protein>
<keyword evidence="3" id="KW-1185">Reference proteome</keyword>
<name>A0A078AQK6_STYLE</name>
<dbReference type="Proteomes" id="UP000039865">
    <property type="component" value="Unassembled WGS sequence"/>
</dbReference>
<gene>
    <name evidence="2" type="primary">Contig14974.g15957</name>
    <name evidence="2" type="ORF">STYLEM_12240</name>
</gene>
<accession>A0A078AQK6</accession>
<reference evidence="2 3" key="1">
    <citation type="submission" date="2014-06" db="EMBL/GenBank/DDBJ databases">
        <authorList>
            <person name="Swart Estienne"/>
        </authorList>
    </citation>
    <scope>NUCLEOTIDE SEQUENCE [LARGE SCALE GENOMIC DNA]</scope>
    <source>
        <strain evidence="2 3">130c</strain>
    </source>
</reference>
<feature type="region of interest" description="Disordered" evidence="1">
    <location>
        <begin position="648"/>
        <end position="670"/>
    </location>
</feature>
<organism evidence="2 3">
    <name type="scientific">Stylonychia lemnae</name>
    <name type="common">Ciliate</name>
    <dbReference type="NCBI Taxonomy" id="5949"/>
    <lineage>
        <taxon>Eukaryota</taxon>
        <taxon>Sar</taxon>
        <taxon>Alveolata</taxon>
        <taxon>Ciliophora</taxon>
        <taxon>Intramacronucleata</taxon>
        <taxon>Spirotrichea</taxon>
        <taxon>Stichotrichia</taxon>
        <taxon>Sporadotrichida</taxon>
        <taxon>Oxytrichidae</taxon>
        <taxon>Stylonychinae</taxon>
        <taxon>Stylonychia</taxon>
    </lineage>
</organism>
<dbReference type="OrthoDB" id="340359at2759"/>
<evidence type="ECO:0000313" key="2">
    <source>
        <dbReference type="EMBL" id="CDW83198.1"/>
    </source>
</evidence>
<feature type="region of interest" description="Disordered" evidence="1">
    <location>
        <begin position="752"/>
        <end position="780"/>
    </location>
</feature>
<feature type="compositionally biased region" description="Polar residues" evidence="1">
    <location>
        <begin position="657"/>
        <end position="670"/>
    </location>
</feature>
<dbReference type="AlphaFoldDB" id="A0A078AQK6"/>
<dbReference type="PANTHER" id="PTHR38566:SF1">
    <property type="entry name" value="CHROMOSOME UNDETERMINED SCAFFOLD_18, WHOLE GENOME SHOTGUN SEQUENCE"/>
    <property type="match status" value="1"/>
</dbReference>
<dbReference type="EMBL" id="CCKQ01011630">
    <property type="protein sequence ID" value="CDW83198.1"/>
    <property type="molecule type" value="Genomic_DNA"/>
</dbReference>
<proteinExistence type="predicted"/>
<sequence length="1007" mass="118021">MQYEKAEKPNDVDVYFSKAFYIENPYDLINIDQVKQEIIKVKSNKCPINPGIDILELKIKGRGPAEDDIYAYDQTLIKNVRRGNTLLKFNLDGNSNIVFARKGLVKFFDLDLTFVHPSTRFESTEVTVTKSCLKNYILAGPLRSLLKGHKIEVVKTLKANGENCQVSFNSEFGQWVIAQKNSGLLARTRKDLEKYDNSIWEYAIYMARVWFDILDKIKVKPNGTQLLKQLKEIMTDRTFVGEYIGSIEHQHMVKYAEETIVFYAIVDNYSGKICWATEKALQVFNKFELNCVKIQSLGLFDNYKTLCDGLYQSFKDISKSKLVDEEEGSVLYFIKHHKSGDENKDKVMSLAKIKTLEYRAFRKMREKLRGYYRNKSSKGQESLINKFQKEMEELMNENELPQPLEFYVDVFKLAFEFIKHDPSQIEYLNKEYISFQENLMKYKAKISNSKLDKDAQKMFESQNISSYYEYEKPSFQQSFSFSEVNCKSTLKLVILTLPGMISDQELTQIGENYNFEIKHQIDFVYLSQIKPQEQPYLMIVNSIGEIDQYKDLSRVQDLFIIAFRLNQQSKAQSIEYIKQNPIAKDQLSNQQDLNIFFQTELESFKKLSQNFQSNYRFVDYSESNDLNILNKKLIYLKENYQKIHRQATEEEKKSYELNKSQRQNSYYSESATPKFGYDDFSFNEIFEQQDSSQIVSNTEQSSFQTANDTLYQSFEHESPQQIEEIKVQTKSATKKQNQIKEQVKETIQVIDQKNKKSKRSKNKKYAEEEEKIEENKTQQNEITHIGVQTRHQKKKTVQKSRIPKYLGINIEKDFKYGYKMEQLMQSVLQNLQDICPNDEILEIETAFNSETIDDKDGWNNVPNYHVTCLYVGGDAKIMESEIALKFCQDVQVAVKLMGCLIIQNRLVIGIPTLIDQEIENEFPHVTIMIRNCKAFDSNMALRLLCDKGCEFNDIYKRIMKSKSSSQFKQDESRRTENIEFMGSIHSAYIVAFEYPFEFRAKTQNYYQ</sequence>
<evidence type="ECO:0000313" key="3">
    <source>
        <dbReference type="Proteomes" id="UP000039865"/>
    </source>
</evidence>
<dbReference type="InParanoid" id="A0A078AQK6"/>
<dbReference type="PANTHER" id="PTHR38566">
    <property type="entry name" value="RNA_LIG_T4_1 DOMAIN-CONTAINING PROTEIN"/>
    <property type="match status" value="1"/>
</dbReference>